<keyword evidence="4" id="KW-1185">Reference proteome</keyword>
<keyword evidence="1" id="KW-0175">Coiled coil</keyword>
<feature type="coiled-coil region" evidence="1">
    <location>
        <begin position="69"/>
        <end position="103"/>
    </location>
</feature>
<evidence type="ECO:0000313" key="4">
    <source>
        <dbReference type="Proteomes" id="UP001431209"/>
    </source>
</evidence>
<evidence type="ECO:0000256" key="1">
    <source>
        <dbReference type="SAM" id="Coils"/>
    </source>
</evidence>
<comment type="caution">
    <text evidence="3">The sequence shown here is derived from an EMBL/GenBank/DDBJ whole genome shotgun (WGS) entry which is preliminary data.</text>
</comment>
<dbReference type="AlphaFoldDB" id="A0AAW2Z0W8"/>
<feature type="compositionally biased region" description="Polar residues" evidence="2">
    <location>
        <begin position="172"/>
        <end position="184"/>
    </location>
</feature>
<proteinExistence type="predicted"/>
<organism evidence="3 4">
    <name type="scientific">Acrasis kona</name>
    <dbReference type="NCBI Taxonomy" id="1008807"/>
    <lineage>
        <taxon>Eukaryota</taxon>
        <taxon>Discoba</taxon>
        <taxon>Heterolobosea</taxon>
        <taxon>Tetramitia</taxon>
        <taxon>Eutetramitia</taxon>
        <taxon>Acrasidae</taxon>
        <taxon>Acrasis</taxon>
    </lineage>
</organism>
<gene>
    <name evidence="3" type="ORF">AKO1_014976</name>
</gene>
<reference evidence="3 4" key="1">
    <citation type="submission" date="2024-03" db="EMBL/GenBank/DDBJ databases">
        <title>The Acrasis kona genome and developmental transcriptomes reveal deep origins of eukaryotic multicellular pathways.</title>
        <authorList>
            <person name="Sheikh S."/>
            <person name="Fu C.-J."/>
            <person name="Brown M.W."/>
            <person name="Baldauf S.L."/>
        </authorList>
    </citation>
    <scope>NUCLEOTIDE SEQUENCE [LARGE SCALE GENOMIC DNA]</scope>
    <source>
        <strain evidence="3 4">ATCC MYA-3509</strain>
    </source>
</reference>
<dbReference type="Proteomes" id="UP001431209">
    <property type="component" value="Unassembled WGS sequence"/>
</dbReference>
<name>A0AAW2Z0W8_9EUKA</name>
<protein>
    <submittedName>
        <fullName evidence="3">Developmentally-regulated protein</fullName>
    </submittedName>
</protein>
<dbReference type="EMBL" id="JAOPGA020000927">
    <property type="protein sequence ID" value="KAL0483080.1"/>
    <property type="molecule type" value="Genomic_DNA"/>
</dbReference>
<evidence type="ECO:0000313" key="3">
    <source>
        <dbReference type="EMBL" id="KAL0483080.1"/>
    </source>
</evidence>
<sequence length="196" mass="22808">MNNTHDSTDPTWRMRRAALVMNRMCQSSIIDESVQSNVIHALMKNYGSKQMNMDIEDVVVVLSRMLDEVDEIEEQIYEQFERNKKLNEEYDTLTEELNANQREYTPSMYSRVDKNQLSNRRMIPSRLPDPCDDISCSKILLMNRSRISCLNEEPIRTLKGASPMSVQYGSLSEVPQRTRSQSQPLKHIAKPEPYQC</sequence>
<accession>A0AAW2Z0W8</accession>
<evidence type="ECO:0000256" key="2">
    <source>
        <dbReference type="SAM" id="MobiDB-lite"/>
    </source>
</evidence>
<feature type="region of interest" description="Disordered" evidence="2">
    <location>
        <begin position="172"/>
        <end position="196"/>
    </location>
</feature>